<evidence type="ECO:0000256" key="2">
    <source>
        <dbReference type="PROSITE-ProRule" id="PRU00335"/>
    </source>
</evidence>
<evidence type="ECO:0000313" key="5">
    <source>
        <dbReference type="Proteomes" id="UP001603978"/>
    </source>
</evidence>
<dbReference type="PROSITE" id="PS50977">
    <property type="entry name" value="HTH_TETR_2"/>
    <property type="match status" value="1"/>
</dbReference>
<dbReference type="PANTHER" id="PTHR30055">
    <property type="entry name" value="HTH-TYPE TRANSCRIPTIONAL REGULATOR RUTR"/>
    <property type="match status" value="1"/>
</dbReference>
<feature type="DNA-binding region" description="H-T-H motif" evidence="2">
    <location>
        <begin position="33"/>
        <end position="52"/>
    </location>
</feature>
<protein>
    <submittedName>
        <fullName evidence="4">TetR/AcrR family transcriptional regulator</fullName>
    </submittedName>
</protein>
<dbReference type="EMBL" id="JBICRM010000040">
    <property type="protein sequence ID" value="MFG1709815.1"/>
    <property type="molecule type" value="Genomic_DNA"/>
</dbReference>
<proteinExistence type="predicted"/>
<feature type="domain" description="HTH tetR-type" evidence="3">
    <location>
        <begin position="10"/>
        <end position="70"/>
    </location>
</feature>
<keyword evidence="5" id="KW-1185">Reference proteome</keyword>
<accession>A0ABW7AUB3</accession>
<evidence type="ECO:0000313" key="4">
    <source>
        <dbReference type="EMBL" id="MFG1709815.1"/>
    </source>
</evidence>
<evidence type="ECO:0000259" key="3">
    <source>
        <dbReference type="PROSITE" id="PS50977"/>
    </source>
</evidence>
<organism evidence="4 5">
    <name type="scientific">Nonomuraea marmarensis</name>
    <dbReference type="NCBI Taxonomy" id="3351344"/>
    <lineage>
        <taxon>Bacteria</taxon>
        <taxon>Bacillati</taxon>
        <taxon>Actinomycetota</taxon>
        <taxon>Actinomycetes</taxon>
        <taxon>Streptosporangiales</taxon>
        <taxon>Streptosporangiaceae</taxon>
        <taxon>Nonomuraea</taxon>
    </lineage>
</organism>
<dbReference type="InterPro" id="IPR001647">
    <property type="entry name" value="HTH_TetR"/>
</dbReference>
<dbReference type="PANTHER" id="PTHR30055:SF209">
    <property type="entry name" value="POSSIBLE TRANSCRIPTIONAL REGULATORY PROTEIN (PROBABLY TETR-FAMILY)"/>
    <property type="match status" value="1"/>
</dbReference>
<comment type="caution">
    <text evidence="4">The sequence shown here is derived from an EMBL/GenBank/DDBJ whole genome shotgun (WGS) entry which is preliminary data.</text>
</comment>
<reference evidence="4 5" key="1">
    <citation type="submission" date="2024-10" db="EMBL/GenBank/DDBJ databases">
        <authorList>
            <person name="Topkara A.R."/>
            <person name="Saygin H."/>
        </authorList>
    </citation>
    <scope>NUCLEOTIDE SEQUENCE [LARGE SCALE GENOMIC DNA]</scope>
    <source>
        <strain evidence="4 5">M3C6</strain>
    </source>
</reference>
<dbReference type="InterPro" id="IPR009057">
    <property type="entry name" value="Homeodomain-like_sf"/>
</dbReference>
<dbReference type="Gene3D" id="1.10.357.10">
    <property type="entry name" value="Tetracycline Repressor, domain 2"/>
    <property type="match status" value="1"/>
</dbReference>
<name>A0ABW7AUB3_9ACTN</name>
<sequence length="235" mass="24889">MDADDFAAGRSPRERILAATAELLAEGGREAVSTRTVCAAARVQVPTIYRLFGDMRGLLDAVAAEGFTAYLNTKTGLEPTADPVEDLRAGWDLHVDFGLANPALYLVMSEPRPGAAPQAAVDGAKFLAASIRRIAEAGRLRVSEERAANLVQAAGRGTTLTLIDMPGDRRDPELSVMAREAVITAITTDTPATASPGPVSAAVALRAVLPQTTALTDREQDLLQEWLDRITSPAQ</sequence>
<keyword evidence="1 2" id="KW-0238">DNA-binding</keyword>
<dbReference type="Pfam" id="PF00440">
    <property type="entry name" value="TetR_N"/>
    <property type="match status" value="1"/>
</dbReference>
<gene>
    <name evidence="4" type="ORF">ACFLIM_42230</name>
</gene>
<evidence type="ECO:0000256" key="1">
    <source>
        <dbReference type="ARBA" id="ARBA00023125"/>
    </source>
</evidence>
<dbReference type="RefSeq" id="WP_393174976.1">
    <property type="nucleotide sequence ID" value="NZ_JBICRM010000040.1"/>
</dbReference>
<dbReference type="SUPFAM" id="SSF46689">
    <property type="entry name" value="Homeodomain-like"/>
    <property type="match status" value="1"/>
</dbReference>
<dbReference type="InterPro" id="IPR050109">
    <property type="entry name" value="HTH-type_TetR-like_transc_reg"/>
</dbReference>
<dbReference type="Proteomes" id="UP001603978">
    <property type="component" value="Unassembled WGS sequence"/>
</dbReference>